<feature type="compositionally biased region" description="Polar residues" evidence="1">
    <location>
        <begin position="43"/>
        <end position="60"/>
    </location>
</feature>
<comment type="caution">
    <text evidence="2">The sequence shown here is derived from an EMBL/GenBank/DDBJ whole genome shotgun (WGS) entry which is preliminary data.</text>
</comment>
<keyword evidence="3" id="KW-1185">Reference proteome</keyword>
<reference evidence="2" key="2">
    <citation type="submission" date="2022-01" db="EMBL/GenBank/DDBJ databases">
        <authorList>
            <person name="Yamashiro T."/>
            <person name="Shiraishi A."/>
            <person name="Satake H."/>
            <person name="Nakayama K."/>
        </authorList>
    </citation>
    <scope>NUCLEOTIDE SEQUENCE</scope>
</reference>
<evidence type="ECO:0000313" key="3">
    <source>
        <dbReference type="Proteomes" id="UP001151760"/>
    </source>
</evidence>
<gene>
    <name evidence="2" type="ORF">Tco_0703916</name>
</gene>
<evidence type="ECO:0000313" key="2">
    <source>
        <dbReference type="EMBL" id="GJS71075.1"/>
    </source>
</evidence>
<sequence length="142" mass="15977">LKAMQEDEIRQLLNHEYMEEIMLQEEEKREAQHKEESYDQEPFNRNVSTANANVQTQESITTKLNDKGEIGFRLGDFEAEENYMSIGVGIADLKKIVAAPSASVRLSADKGKTVAEPKPQAKNKKSKRKAPAASEQLLLSQE</sequence>
<feature type="compositionally biased region" description="Basic and acidic residues" evidence="1">
    <location>
        <begin position="26"/>
        <end position="37"/>
    </location>
</feature>
<dbReference type="EMBL" id="BQNB010009979">
    <property type="protein sequence ID" value="GJS71075.1"/>
    <property type="molecule type" value="Genomic_DNA"/>
</dbReference>
<name>A0ABQ4Y157_9ASTR</name>
<proteinExistence type="predicted"/>
<evidence type="ECO:0000256" key="1">
    <source>
        <dbReference type="SAM" id="MobiDB-lite"/>
    </source>
</evidence>
<feature type="region of interest" description="Disordered" evidence="1">
    <location>
        <begin position="26"/>
        <end position="60"/>
    </location>
</feature>
<accession>A0ABQ4Y157</accession>
<protein>
    <submittedName>
        <fullName evidence="2">Uncharacterized protein</fullName>
    </submittedName>
</protein>
<feature type="non-terminal residue" evidence="2">
    <location>
        <position position="1"/>
    </location>
</feature>
<dbReference type="Proteomes" id="UP001151760">
    <property type="component" value="Unassembled WGS sequence"/>
</dbReference>
<feature type="compositionally biased region" description="Basic residues" evidence="1">
    <location>
        <begin position="121"/>
        <end position="130"/>
    </location>
</feature>
<reference evidence="2" key="1">
    <citation type="journal article" date="2022" name="Int. J. Mol. Sci.">
        <title>Draft Genome of Tanacetum Coccineum: Genomic Comparison of Closely Related Tanacetum-Family Plants.</title>
        <authorList>
            <person name="Yamashiro T."/>
            <person name="Shiraishi A."/>
            <person name="Nakayama K."/>
            <person name="Satake H."/>
        </authorList>
    </citation>
    <scope>NUCLEOTIDE SEQUENCE</scope>
</reference>
<organism evidence="2 3">
    <name type="scientific">Tanacetum coccineum</name>
    <dbReference type="NCBI Taxonomy" id="301880"/>
    <lineage>
        <taxon>Eukaryota</taxon>
        <taxon>Viridiplantae</taxon>
        <taxon>Streptophyta</taxon>
        <taxon>Embryophyta</taxon>
        <taxon>Tracheophyta</taxon>
        <taxon>Spermatophyta</taxon>
        <taxon>Magnoliopsida</taxon>
        <taxon>eudicotyledons</taxon>
        <taxon>Gunneridae</taxon>
        <taxon>Pentapetalae</taxon>
        <taxon>asterids</taxon>
        <taxon>campanulids</taxon>
        <taxon>Asterales</taxon>
        <taxon>Asteraceae</taxon>
        <taxon>Asteroideae</taxon>
        <taxon>Anthemideae</taxon>
        <taxon>Anthemidinae</taxon>
        <taxon>Tanacetum</taxon>
    </lineage>
</organism>
<feature type="region of interest" description="Disordered" evidence="1">
    <location>
        <begin position="105"/>
        <end position="142"/>
    </location>
</feature>